<evidence type="ECO:0000313" key="1">
    <source>
        <dbReference type="EMBL" id="AAO72121.1"/>
    </source>
</evidence>
<protein>
    <submittedName>
        <fullName evidence="1">Uncharacterized protein</fullName>
    </submittedName>
</protein>
<reference evidence="1" key="1">
    <citation type="submission" date="2003-01" db="EMBL/GenBank/DDBJ databases">
        <title>A self-mobilizing plasmid from a South American citrus canker strain carries required pathogenicity gene pthB.</title>
        <authorList>
            <person name="Yuan Q."/>
            <person name="Brunings A.M."/>
            <person name="El-Yacoubi B."/>
            <person name="Shanker S."/>
            <person name="Gabriel D.W."/>
        </authorList>
    </citation>
    <scope>NUCLEOTIDE SEQUENCE</scope>
    <source>
        <plasmid evidence="1">pXcB</plasmid>
    </source>
</reference>
<keyword evidence="1" id="KW-0614">Plasmid</keyword>
<organism evidence="1">
    <name type="scientific">Xanthomonas citri</name>
    <name type="common">Xanthomonas campestris pv. citri</name>
    <dbReference type="NCBI Taxonomy" id="346"/>
    <lineage>
        <taxon>Bacteria</taxon>
        <taxon>Pseudomonadati</taxon>
        <taxon>Pseudomonadota</taxon>
        <taxon>Gammaproteobacteria</taxon>
        <taxon>Lysobacterales</taxon>
        <taxon>Lysobacteraceae</taxon>
        <taxon>Xanthomonas</taxon>
    </lineage>
</organism>
<geneLocation type="plasmid" evidence="1">
    <name>pXcB</name>
</geneLocation>
<name>Q7X107_XANCI</name>
<dbReference type="AlphaFoldDB" id="Q7X107"/>
<sequence length="132" mass="15036">MEVTNNEIAERRAMFEALNRETSEAAVAFRDYWRKEGERWREADKLVKSVVRGETPVTDEVIENCRLAVMRLHQIRYVLGQLMLPVGSPSPGVLDAVMDVIRRIGNDTTEATKNLKLILGWQAAARIEVEPE</sequence>
<accession>Q7X107</accession>
<dbReference type="EMBL" id="AY228335">
    <property type="protein sequence ID" value="AAO72121.1"/>
    <property type="molecule type" value="Genomic_DNA"/>
</dbReference>
<gene>
    <name evidence="1" type="primary">orf115</name>
</gene>
<proteinExistence type="predicted"/>